<gene>
    <name evidence="2" type="ORF">SUNI508_05973</name>
</gene>
<dbReference type="Proteomes" id="UP001408356">
    <property type="component" value="Unassembled WGS sequence"/>
</dbReference>
<evidence type="ECO:0000256" key="1">
    <source>
        <dbReference type="SAM" id="Phobius"/>
    </source>
</evidence>
<keyword evidence="1" id="KW-0812">Transmembrane</keyword>
<keyword evidence="3" id="KW-1185">Reference proteome</keyword>
<keyword evidence="2" id="KW-0436">Ligase</keyword>
<evidence type="ECO:0000313" key="2">
    <source>
        <dbReference type="EMBL" id="KAK9421125.1"/>
    </source>
</evidence>
<organism evidence="2 3">
    <name type="scientific">Seiridium unicorne</name>
    <dbReference type="NCBI Taxonomy" id="138068"/>
    <lineage>
        <taxon>Eukaryota</taxon>
        <taxon>Fungi</taxon>
        <taxon>Dikarya</taxon>
        <taxon>Ascomycota</taxon>
        <taxon>Pezizomycotina</taxon>
        <taxon>Sordariomycetes</taxon>
        <taxon>Xylariomycetidae</taxon>
        <taxon>Amphisphaeriales</taxon>
        <taxon>Sporocadaceae</taxon>
        <taxon>Seiridium</taxon>
    </lineage>
</organism>
<reference evidence="2 3" key="1">
    <citation type="journal article" date="2024" name="J. Plant Pathol.">
        <title>Sequence and assembly of the genome of Seiridium unicorne, isolate CBS 538.82, causal agent of cypress canker disease.</title>
        <authorList>
            <person name="Scali E."/>
            <person name="Rocca G.D."/>
            <person name="Danti R."/>
            <person name="Garbelotto M."/>
            <person name="Barberini S."/>
            <person name="Baroncelli R."/>
            <person name="Emiliani G."/>
        </authorList>
    </citation>
    <scope>NUCLEOTIDE SEQUENCE [LARGE SCALE GENOMIC DNA]</scope>
    <source>
        <strain evidence="2 3">BM-138-508</strain>
    </source>
</reference>
<sequence>MPVRIPKARATEGVAFATAGVVGFAPLYFLIPGAEERLASQTLKWAPRWERNISYFVRPAERVAQRVERPVSKNVKKLDDKLPLERMALGVDRRIKYGVDRFGKQ</sequence>
<keyword evidence="1" id="KW-1133">Transmembrane helix</keyword>
<name>A0ABR2V3R8_9PEZI</name>
<dbReference type="EMBL" id="JARVKF010000201">
    <property type="protein sequence ID" value="KAK9421125.1"/>
    <property type="molecule type" value="Genomic_DNA"/>
</dbReference>
<protein>
    <submittedName>
        <fullName evidence="2">4-coumarate:coenzyme A ligase</fullName>
    </submittedName>
</protein>
<dbReference type="GO" id="GO:0016874">
    <property type="term" value="F:ligase activity"/>
    <property type="evidence" value="ECO:0007669"/>
    <property type="project" value="UniProtKB-KW"/>
</dbReference>
<accession>A0ABR2V3R8</accession>
<feature type="transmembrane region" description="Helical" evidence="1">
    <location>
        <begin position="12"/>
        <end position="31"/>
    </location>
</feature>
<keyword evidence="1" id="KW-0472">Membrane</keyword>
<comment type="caution">
    <text evidence="2">The sequence shown here is derived from an EMBL/GenBank/DDBJ whole genome shotgun (WGS) entry which is preliminary data.</text>
</comment>
<evidence type="ECO:0000313" key="3">
    <source>
        <dbReference type="Proteomes" id="UP001408356"/>
    </source>
</evidence>
<proteinExistence type="predicted"/>